<comment type="caution">
    <text evidence="1">The sequence shown here is derived from an EMBL/GenBank/DDBJ whole genome shotgun (WGS) entry which is preliminary data.</text>
</comment>
<organism evidence="1 2">
    <name type="scientific">Gossypium stocksii</name>
    <dbReference type="NCBI Taxonomy" id="47602"/>
    <lineage>
        <taxon>Eukaryota</taxon>
        <taxon>Viridiplantae</taxon>
        <taxon>Streptophyta</taxon>
        <taxon>Embryophyta</taxon>
        <taxon>Tracheophyta</taxon>
        <taxon>Spermatophyta</taxon>
        <taxon>Magnoliopsida</taxon>
        <taxon>eudicotyledons</taxon>
        <taxon>Gunneridae</taxon>
        <taxon>Pentapetalae</taxon>
        <taxon>rosids</taxon>
        <taxon>malvids</taxon>
        <taxon>Malvales</taxon>
        <taxon>Malvaceae</taxon>
        <taxon>Malvoideae</taxon>
        <taxon>Gossypium</taxon>
    </lineage>
</organism>
<dbReference type="Proteomes" id="UP000828251">
    <property type="component" value="Unassembled WGS sequence"/>
</dbReference>
<evidence type="ECO:0000313" key="2">
    <source>
        <dbReference type="Proteomes" id="UP000828251"/>
    </source>
</evidence>
<dbReference type="EMBL" id="JAIQCV010000001">
    <property type="protein sequence ID" value="KAH1129190.1"/>
    <property type="molecule type" value="Genomic_DNA"/>
</dbReference>
<gene>
    <name evidence="1" type="ORF">J1N35_000568</name>
</gene>
<dbReference type="AlphaFoldDB" id="A0A9D3WHG1"/>
<sequence length="97" mass="10742">MRFQKKPKTPLLMPHKRVVARVAMWATQACDPTRLVHMGVWVSGPSCVIHMSQGQIGPCGPHERVSPHGHATWACRPKILNFSLGLHELSKSTVSPL</sequence>
<evidence type="ECO:0000313" key="1">
    <source>
        <dbReference type="EMBL" id="KAH1129190.1"/>
    </source>
</evidence>
<reference evidence="1 2" key="1">
    <citation type="journal article" date="2021" name="Plant Biotechnol. J.">
        <title>Multi-omics assisted identification of the key and species-specific regulatory components of drought-tolerant mechanisms in Gossypium stocksii.</title>
        <authorList>
            <person name="Yu D."/>
            <person name="Ke L."/>
            <person name="Zhang D."/>
            <person name="Wu Y."/>
            <person name="Sun Y."/>
            <person name="Mei J."/>
            <person name="Sun J."/>
            <person name="Sun Y."/>
        </authorList>
    </citation>
    <scope>NUCLEOTIDE SEQUENCE [LARGE SCALE GENOMIC DNA]</scope>
    <source>
        <strain evidence="2">cv. E1</strain>
        <tissue evidence="1">Leaf</tissue>
    </source>
</reference>
<proteinExistence type="predicted"/>
<name>A0A9D3WHG1_9ROSI</name>
<protein>
    <submittedName>
        <fullName evidence="1">Uncharacterized protein</fullName>
    </submittedName>
</protein>
<accession>A0A9D3WHG1</accession>
<keyword evidence="2" id="KW-1185">Reference proteome</keyword>